<dbReference type="AlphaFoldDB" id="A0AAE7NNT1"/>
<dbReference type="EMBL" id="CP030050">
    <property type="protein sequence ID" value="QOZ69328.1"/>
    <property type="molecule type" value="Genomic_DNA"/>
</dbReference>
<protein>
    <recommendedName>
        <fullName evidence="4">Clp protease</fullName>
    </recommendedName>
</protein>
<dbReference type="Pfam" id="PF00574">
    <property type="entry name" value="CLP_protease"/>
    <property type="match status" value="1"/>
</dbReference>
<evidence type="ECO:0000313" key="3">
    <source>
        <dbReference type="Proteomes" id="UP000594015"/>
    </source>
</evidence>
<dbReference type="InterPro" id="IPR023562">
    <property type="entry name" value="ClpP/TepA"/>
</dbReference>
<proteinExistence type="predicted"/>
<evidence type="ECO:0000256" key="1">
    <source>
        <dbReference type="SAM" id="MobiDB-lite"/>
    </source>
</evidence>
<dbReference type="SUPFAM" id="SSF52096">
    <property type="entry name" value="ClpP/crotonase"/>
    <property type="match status" value="1"/>
</dbReference>
<sequence>MRRIIVHREGIRVCKTALASLVLYCLLFSVIDPAQAGVVGKVSCDGRSIGFAIDITGPIEDATFDEVREVFTKYHQQQNEIANGGICPEKALKGKPLDFSAYGHRFSIDSTGGSVIAAMKIGRLLRQERESVMVEGVCFSACVFVLAGAVDRAVFAPGKVGIHRPYLVSYTSDARHEIESALRLMRDYLREMDVSPQLADDMIAVEPEDNRVLTASQLASYGLLGVDRAEKQQRAIDQEVRDLEEAKALGLDRREYNRRKSRAKLLCSGPEASPDCRKMILQTGQP</sequence>
<dbReference type="InterPro" id="IPR029045">
    <property type="entry name" value="ClpP/crotonase-like_dom_sf"/>
</dbReference>
<dbReference type="Gene3D" id="3.90.226.10">
    <property type="entry name" value="2-enoyl-CoA Hydratase, Chain A, domain 1"/>
    <property type="match status" value="1"/>
</dbReference>
<dbReference type="KEGG" id="barh:WN72_25690"/>
<feature type="region of interest" description="Disordered" evidence="1">
    <location>
        <begin position="267"/>
        <end position="286"/>
    </location>
</feature>
<gene>
    <name evidence="2" type="ORF">WN72_25690</name>
</gene>
<evidence type="ECO:0000313" key="2">
    <source>
        <dbReference type="EMBL" id="QOZ69328.1"/>
    </source>
</evidence>
<name>A0AAE7NNT1_9BRAD</name>
<accession>A0AAE7NNT1</accession>
<organism evidence="2 3">
    <name type="scientific">Bradyrhizobium arachidis</name>
    <dbReference type="NCBI Taxonomy" id="858423"/>
    <lineage>
        <taxon>Bacteria</taxon>
        <taxon>Pseudomonadati</taxon>
        <taxon>Pseudomonadota</taxon>
        <taxon>Alphaproteobacteria</taxon>
        <taxon>Hyphomicrobiales</taxon>
        <taxon>Nitrobacteraceae</taxon>
        <taxon>Bradyrhizobium</taxon>
    </lineage>
</organism>
<dbReference type="Proteomes" id="UP000594015">
    <property type="component" value="Chromosome"/>
</dbReference>
<evidence type="ECO:0008006" key="4">
    <source>
        <dbReference type="Google" id="ProtNLM"/>
    </source>
</evidence>
<reference evidence="2 3" key="1">
    <citation type="submission" date="2018-06" db="EMBL/GenBank/DDBJ databases">
        <title>Comparative genomics of Bradyrhizobium nodulating Arachidis hypogaea.</title>
        <authorList>
            <person name="Li Y."/>
        </authorList>
    </citation>
    <scope>NUCLEOTIDE SEQUENCE [LARGE SCALE GENOMIC DNA]</scope>
    <source>
        <strain evidence="2 3">CCBAU 051107</strain>
    </source>
</reference>